<keyword evidence="1" id="KW-0175">Coiled coil</keyword>
<dbReference type="AlphaFoldDB" id="A0A8J4B373"/>
<accession>A0A8J4B373</accession>
<comment type="caution">
    <text evidence="3">The sequence shown here is derived from an EMBL/GenBank/DDBJ whole genome shotgun (WGS) entry which is preliminary data.</text>
</comment>
<gene>
    <name evidence="3" type="ORF">Vafri_8098</name>
</gene>
<feature type="non-terminal residue" evidence="3">
    <location>
        <position position="668"/>
    </location>
</feature>
<feature type="compositionally biased region" description="Pro residues" evidence="2">
    <location>
        <begin position="33"/>
        <end position="45"/>
    </location>
</feature>
<feature type="compositionally biased region" description="Low complexity" evidence="2">
    <location>
        <begin position="521"/>
        <end position="532"/>
    </location>
</feature>
<feature type="compositionally biased region" description="Low complexity" evidence="2">
    <location>
        <begin position="350"/>
        <end position="389"/>
    </location>
</feature>
<feature type="compositionally biased region" description="Low complexity" evidence="2">
    <location>
        <begin position="1"/>
        <end position="20"/>
    </location>
</feature>
<feature type="coiled-coil region" evidence="1">
    <location>
        <begin position="219"/>
        <end position="246"/>
    </location>
</feature>
<evidence type="ECO:0000256" key="1">
    <source>
        <dbReference type="SAM" id="Coils"/>
    </source>
</evidence>
<feature type="compositionally biased region" description="Low complexity" evidence="2">
    <location>
        <begin position="599"/>
        <end position="627"/>
    </location>
</feature>
<evidence type="ECO:0000256" key="2">
    <source>
        <dbReference type="SAM" id="MobiDB-lite"/>
    </source>
</evidence>
<feature type="compositionally biased region" description="Low complexity" evidence="2">
    <location>
        <begin position="396"/>
        <end position="411"/>
    </location>
</feature>
<feature type="region of interest" description="Disordered" evidence="2">
    <location>
        <begin position="1"/>
        <end position="50"/>
    </location>
</feature>
<keyword evidence="4" id="KW-1185">Reference proteome</keyword>
<feature type="compositionally biased region" description="Polar residues" evidence="2">
    <location>
        <begin position="533"/>
        <end position="542"/>
    </location>
</feature>
<dbReference type="Proteomes" id="UP000747399">
    <property type="component" value="Unassembled WGS sequence"/>
</dbReference>
<feature type="region of interest" description="Disordered" evidence="2">
    <location>
        <begin position="445"/>
        <end position="668"/>
    </location>
</feature>
<dbReference type="EMBL" id="BNCO01000012">
    <property type="protein sequence ID" value="GIL52167.1"/>
    <property type="molecule type" value="Genomic_DNA"/>
</dbReference>
<name>A0A8J4B373_9CHLO</name>
<evidence type="ECO:0000313" key="4">
    <source>
        <dbReference type="Proteomes" id="UP000747399"/>
    </source>
</evidence>
<feature type="compositionally biased region" description="Acidic residues" evidence="2">
    <location>
        <begin position="308"/>
        <end position="324"/>
    </location>
</feature>
<evidence type="ECO:0000313" key="3">
    <source>
        <dbReference type="EMBL" id="GIL52167.1"/>
    </source>
</evidence>
<organism evidence="3 4">
    <name type="scientific">Volvox africanus</name>
    <dbReference type="NCBI Taxonomy" id="51714"/>
    <lineage>
        <taxon>Eukaryota</taxon>
        <taxon>Viridiplantae</taxon>
        <taxon>Chlorophyta</taxon>
        <taxon>core chlorophytes</taxon>
        <taxon>Chlorophyceae</taxon>
        <taxon>CS clade</taxon>
        <taxon>Chlamydomonadales</taxon>
        <taxon>Volvocaceae</taxon>
        <taxon>Volvox</taxon>
    </lineage>
</organism>
<protein>
    <submittedName>
        <fullName evidence="3">Uncharacterized protein</fullName>
    </submittedName>
</protein>
<reference evidence="3" key="1">
    <citation type="journal article" date="2021" name="Proc. Natl. Acad. Sci. U.S.A.">
        <title>Three genomes in the algal genus Volvox reveal the fate of a haploid sex-determining region after a transition to homothallism.</title>
        <authorList>
            <person name="Yamamoto K."/>
            <person name="Hamaji T."/>
            <person name="Kawai-Toyooka H."/>
            <person name="Matsuzaki R."/>
            <person name="Takahashi F."/>
            <person name="Nishimura Y."/>
            <person name="Kawachi M."/>
            <person name="Noguchi H."/>
            <person name="Minakuchi Y."/>
            <person name="Umen J.G."/>
            <person name="Toyoda A."/>
            <person name="Nozaki H."/>
        </authorList>
    </citation>
    <scope>NUCLEOTIDE SEQUENCE</scope>
    <source>
        <strain evidence="3">NIES-3780</strain>
    </source>
</reference>
<sequence>MLRAISARGGRAGSAAASGRPTAIPGNSVAPHPLSPLPPPPPPPTAASLNIYPPQQQQQLLPTSAPSAATPFGAAPGAAAAAAAAAEGPGPAGGAVPGAALKLGSWGIDPAAAAATDAATDAAADAGDEAVGHHHWRMDETEPTASSSMAAELREALEELRDSPLHERMLEEVAEAVALEEDLHSCWRRLAAVLRACSLMCGDCLPENLDLCRSQFRQITQLDKEARELQGRLEMVHQDIRELQELSKSGIAVMLTMGSELILRASHQLALSLSIRPKPKPATATVNDPDGANSRPSSSHRSGTPGEGEGEGEGEADGEGDLEGEASASLPPPPLPPWPLPWPSAPVGESPVAVPLPSVSVLRSRAASRGRPASPPTLELELELDATTADPPPDDPTTYPAPDDQADAASPVPLPVLTPAPARAQAPDLTVESPEAVELYPPILGSEVNPSAAPLPAPPSAVLTAESNPKYELVDTPPRVPSPEPSPSADAAPPNPLLQIASPNPSPSPSPYPQDTVSVSAELPPAAAQATACTSDGPSQDASDGRGSPSCTIPNPAVQNPHVILPPAPEPTDSDSPNASIWVAAALPQREAEPEEVLDAATAATATDDSPATEAPPATLAPEGDASPYPPAAPSAADEAAATSLESDPAVTAEGASSHPSVRERQPQ</sequence>
<feature type="region of interest" description="Disordered" evidence="2">
    <location>
        <begin position="274"/>
        <end position="433"/>
    </location>
</feature>
<feature type="compositionally biased region" description="Pro residues" evidence="2">
    <location>
        <begin position="330"/>
        <end position="344"/>
    </location>
</feature>
<proteinExistence type="predicted"/>